<name>A0A3N4KTD4_9PEZI</name>
<protein>
    <submittedName>
        <fullName evidence="2">Uncharacterized protein</fullName>
    </submittedName>
</protein>
<dbReference type="OrthoDB" id="10361711at2759"/>
<evidence type="ECO:0000313" key="2">
    <source>
        <dbReference type="EMBL" id="RPB11611.1"/>
    </source>
</evidence>
<dbReference type="Proteomes" id="UP000277580">
    <property type="component" value="Unassembled WGS sequence"/>
</dbReference>
<feature type="compositionally biased region" description="Basic and acidic residues" evidence="1">
    <location>
        <begin position="250"/>
        <end position="260"/>
    </location>
</feature>
<dbReference type="EMBL" id="ML119134">
    <property type="protein sequence ID" value="RPB11611.1"/>
    <property type="molecule type" value="Genomic_DNA"/>
</dbReference>
<organism evidence="2 3">
    <name type="scientific">Morchella conica CCBAS932</name>
    <dbReference type="NCBI Taxonomy" id="1392247"/>
    <lineage>
        <taxon>Eukaryota</taxon>
        <taxon>Fungi</taxon>
        <taxon>Dikarya</taxon>
        <taxon>Ascomycota</taxon>
        <taxon>Pezizomycotina</taxon>
        <taxon>Pezizomycetes</taxon>
        <taxon>Pezizales</taxon>
        <taxon>Morchellaceae</taxon>
        <taxon>Morchella</taxon>
    </lineage>
</organism>
<feature type="compositionally biased region" description="Basic and acidic residues" evidence="1">
    <location>
        <begin position="266"/>
        <end position="285"/>
    </location>
</feature>
<evidence type="ECO:0000256" key="1">
    <source>
        <dbReference type="SAM" id="MobiDB-lite"/>
    </source>
</evidence>
<keyword evidence="3" id="KW-1185">Reference proteome</keyword>
<dbReference type="InParanoid" id="A0A3N4KTD4"/>
<sequence length="302" mass="33731">MSATPFTGAYLPELGSMDILPPPMLPVPESQIFDPARFTYPLHVCLMHSGGRLPIVVNMRAYFYTYSTACPLIKSSWRTAGLDPVPDSAPLILTSRFGLVLNSKNFWRFHATKDTCLAWYGASSIVTFVQLMAAKRATLSAHFHHLGVAATAAYFATQQDADTPQHPACEDFPWVGRWAALYEREAQGSLGRAWGTQDPRSYLRALVKGDDEERFEEDEEVAIEMYLDSGGGRIRRSEEYRAIRQSIRDSRAAMREEGNRELLVGDGHETREGGAAAKEEEGDRSDCDDDDFYGDDMKVEEG</sequence>
<dbReference type="AlphaFoldDB" id="A0A3N4KTD4"/>
<proteinExistence type="predicted"/>
<reference evidence="2 3" key="1">
    <citation type="journal article" date="2018" name="Nat. Ecol. Evol.">
        <title>Pezizomycetes genomes reveal the molecular basis of ectomycorrhizal truffle lifestyle.</title>
        <authorList>
            <person name="Murat C."/>
            <person name="Payen T."/>
            <person name="Noel B."/>
            <person name="Kuo A."/>
            <person name="Morin E."/>
            <person name="Chen J."/>
            <person name="Kohler A."/>
            <person name="Krizsan K."/>
            <person name="Balestrini R."/>
            <person name="Da Silva C."/>
            <person name="Montanini B."/>
            <person name="Hainaut M."/>
            <person name="Levati E."/>
            <person name="Barry K.W."/>
            <person name="Belfiori B."/>
            <person name="Cichocki N."/>
            <person name="Clum A."/>
            <person name="Dockter R.B."/>
            <person name="Fauchery L."/>
            <person name="Guy J."/>
            <person name="Iotti M."/>
            <person name="Le Tacon F."/>
            <person name="Lindquist E.A."/>
            <person name="Lipzen A."/>
            <person name="Malagnac F."/>
            <person name="Mello A."/>
            <person name="Molinier V."/>
            <person name="Miyauchi S."/>
            <person name="Poulain J."/>
            <person name="Riccioni C."/>
            <person name="Rubini A."/>
            <person name="Sitrit Y."/>
            <person name="Splivallo R."/>
            <person name="Traeger S."/>
            <person name="Wang M."/>
            <person name="Zifcakova L."/>
            <person name="Wipf D."/>
            <person name="Zambonelli A."/>
            <person name="Paolocci F."/>
            <person name="Nowrousian M."/>
            <person name="Ottonello S."/>
            <person name="Baldrian P."/>
            <person name="Spatafora J.W."/>
            <person name="Henrissat B."/>
            <person name="Nagy L.G."/>
            <person name="Aury J.M."/>
            <person name="Wincker P."/>
            <person name="Grigoriev I.V."/>
            <person name="Bonfante P."/>
            <person name="Martin F.M."/>
        </authorList>
    </citation>
    <scope>NUCLEOTIDE SEQUENCE [LARGE SCALE GENOMIC DNA]</scope>
    <source>
        <strain evidence="2 3">CCBAS932</strain>
    </source>
</reference>
<evidence type="ECO:0000313" key="3">
    <source>
        <dbReference type="Proteomes" id="UP000277580"/>
    </source>
</evidence>
<gene>
    <name evidence="2" type="ORF">P167DRAFT_546183</name>
</gene>
<accession>A0A3N4KTD4</accession>
<feature type="region of interest" description="Disordered" evidence="1">
    <location>
        <begin position="250"/>
        <end position="302"/>
    </location>
</feature>